<keyword evidence="3" id="KW-1185">Reference proteome</keyword>
<reference evidence="2" key="1">
    <citation type="submission" date="2021-01" db="UniProtKB">
        <authorList>
            <consortium name="EnsemblPlants"/>
        </authorList>
    </citation>
    <scope>IDENTIFICATION</scope>
</reference>
<organism evidence="2 3">
    <name type="scientific">Kalanchoe fedtschenkoi</name>
    <name type="common">Lavender scallops</name>
    <name type="synonym">South American air plant</name>
    <dbReference type="NCBI Taxonomy" id="63787"/>
    <lineage>
        <taxon>Eukaryota</taxon>
        <taxon>Viridiplantae</taxon>
        <taxon>Streptophyta</taxon>
        <taxon>Embryophyta</taxon>
        <taxon>Tracheophyta</taxon>
        <taxon>Spermatophyta</taxon>
        <taxon>Magnoliopsida</taxon>
        <taxon>eudicotyledons</taxon>
        <taxon>Gunneridae</taxon>
        <taxon>Pentapetalae</taxon>
        <taxon>Saxifragales</taxon>
        <taxon>Crassulaceae</taxon>
        <taxon>Kalanchoe</taxon>
    </lineage>
</organism>
<dbReference type="AlphaFoldDB" id="A0A7N0US60"/>
<feature type="compositionally biased region" description="Basic and acidic residues" evidence="1">
    <location>
        <begin position="63"/>
        <end position="72"/>
    </location>
</feature>
<evidence type="ECO:0000256" key="1">
    <source>
        <dbReference type="SAM" id="MobiDB-lite"/>
    </source>
</evidence>
<feature type="compositionally biased region" description="Basic and acidic residues" evidence="1">
    <location>
        <begin position="1"/>
        <end position="15"/>
    </location>
</feature>
<evidence type="ECO:0000313" key="2">
    <source>
        <dbReference type="EnsemblPlants" id="Kaladp0080s0050.1.v1.1"/>
    </source>
</evidence>
<feature type="region of interest" description="Disordered" evidence="1">
    <location>
        <begin position="1"/>
        <end position="27"/>
    </location>
</feature>
<sequence length="72" mass="8004">MREVEIPKLRGRGEETEAGASPEKKYVDGIGSYDEAMCKQRTSTGFLRGAPRTPELARSAAARHSERQQLLQ</sequence>
<feature type="region of interest" description="Disordered" evidence="1">
    <location>
        <begin position="44"/>
        <end position="72"/>
    </location>
</feature>
<dbReference type="EnsemblPlants" id="Kaladp0080s0050.1.v1.1">
    <property type="protein sequence ID" value="Kaladp0080s0050.1.v1.1"/>
    <property type="gene ID" value="Kaladp0080s0050.v1.1"/>
</dbReference>
<accession>A0A7N0US60</accession>
<evidence type="ECO:0000313" key="3">
    <source>
        <dbReference type="Proteomes" id="UP000594263"/>
    </source>
</evidence>
<dbReference type="Proteomes" id="UP000594263">
    <property type="component" value="Unplaced"/>
</dbReference>
<proteinExistence type="predicted"/>
<dbReference type="Gramene" id="Kaladp0080s0050.1.v1.1">
    <property type="protein sequence ID" value="Kaladp0080s0050.1.v1.1"/>
    <property type="gene ID" value="Kaladp0080s0050.v1.1"/>
</dbReference>
<protein>
    <submittedName>
        <fullName evidence="2">Uncharacterized protein</fullName>
    </submittedName>
</protein>
<name>A0A7N0US60_KALFE</name>